<dbReference type="SUPFAM" id="SSF53335">
    <property type="entry name" value="S-adenosyl-L-methionine-dependent methyltransferases"/>
    <property type="match status" value="1"/>
</dbReference>
<gene>
    <name evidence="9" type="ORF">VTHSUH11_02155</name>
</gene>
<dbReference type="PANTHER" id="PTHR30481">
    <property type="entry name" value="DNA ADENINE METHYLASE"/>
    <property type="match status" value="1"/>
</dbReference>
<dbReference type="InterPro" id="IPR029063">
    <property type="entry name" value="SAM-dependent_MTases_sf"/>
</dbReference>
<dbReference type="RefSeq" id="WP_105092485.1">
    <property type="nucleotide sequence ID" value="NZ_PPDF01000005.1"/>
</dbReference>
<dbReference type="PIRSF" id="PIRSF000398">
    <property type="entry name" value="M_m6A_EcoRV"/>
    <property type="match status" value="1"/>
</dbReference>
<dbReference type="GO" id="GO:0006298">
    <property type="term" value="P:mismatch repair"/>
    <property type="evidence" value="ECO:0007669"/>
    <property type="project" value="TreeGrafter"/>
</dbReference>
<evidence type="ECO:0000256" key="7">
    <source>
        <dbReference type="PIRSR" id="PIRSR000398-1"/>
    </source>
</evidence>
<dbReference type="GO" id="GO:0009007">
    <property type="term" value="F:site-specific DNA-methyltransferase (adenine-specific) activity"/>
    <property type="evidence" value="ECO:0007669"/>
    <property type="project" value="UniProtKB-UniRule"/>
</dbReference>
<dbReference type="EC" id="2.1.1.72" evidence="2 8"/>
<keyword evidence="3 8" id="KW-0489">Methyltransferase</keyword>
<dbReference type="Pfam" id="PF02086">
    <property type="entry name" value="MethyltransfD12"/>
    <property type="match status" value="1"/>
</dbReference>
<accession>A0A2S7ZR85</accession>
<evidence type="ECO:0000313" key="9">
    <source>
        <dbReference type="EMBL" id="PQL25776.1"/>
    </source>
</evidence>
<dbReference type="Gene3D" id="1.10.1020.10">
    <property type="entry name" value="Adenine-specific Methyltransferase, Domain 2"/>
    <property type="match status" value="1"/>
</dbReference>
<name>A0A2S7ZR85_9FIRM</name>
<dbReference type="EMBL" id="PPDF01000005">
    <property type="protein sequence ID" value="PQL25776.1"/>
    <property type="molecule type" value="Genomic_DNA"/>
</dbReference>
<dbReference type="PROSITE" id="PS00092">
    <property type="entry name" value="N6_MTASE"/>
    <property type="match status" value="1"/>
</dbReference>
<dbReference type="InterPro" id="IPR002052">
    <property type="entry name" value="DNA_methylase_N6_adenine_CS"/>
</dbReference>
<feature type="binding site" evidence="7">
    <location>
        <position position="16"/>
    </location>
    <ligand>
        <name>S-adenosyl-L-methionine</name>
        <dbReference type="ChEBI" id="CHEBI:59789"/>
    </ligand>
</feature>
<dbReference type="InterPro" id="IPR012263">
    <property type="entry name" value="M_m6A_EcoRV"/>
</dbReference>
<dbReference type="InterPro" id="IPR012327">
    <property type="entry name" value="MeTrfase_D12"/>
</dbReference>
<dbReference type="GO" id="GO:0043565">
    <property type="term" value="F:sequence-specific DNA binding"/>
    <property type="evidence" value="ECO:0007669"/>
    <property type="project" value="TreeGrafter"/>
</dbReference>
<evidence type="ECO:0000256" key="5">
    <source>
        <dbReference type="ARBA" id="ARBA00022691"/>
    </source>
</evidence>
<feature type="binding site" evidence="7">
    <location>
        <position position="189"/>
    </location>
    <ligand>
        <name>S-adenosyl-L-methionine</name>
        <dbReference type="ChEBI" id="CHEBI:59789"/>
    </ligand>
</feature>
<dbReference type="GO" id="GO:1904047">
    <property type="term" value="F:S-adenosyl-L-methionine binding"/>
    <property type="evidence" value="ECO:0007669"/>
    <property type="project" value="TreeGrafter"/>
</dbReference>
<comment type="caution">
    <text evidence="9">The sequence shown here is derived from an EMBL/GenBank/DDBJ whole genome shotgun (WGS) entry which is preliminary data.</text>
</comment>
<evidence type="ECO:0000256" key="1">
    <source>
        <dbReference type="ARBA" id="ARBA00006594"/>
    </source>
</evidence>
<dbReference type="Gene3D" id="3.40.50.150">
    <property type="entry name" value="Vaccinia Virus protein VP39"/>
    <property type="match status" value="1"/>
</dbReference>
<dbReference type="Proteomes" id="UP000238877">
    <property type="component" value="Unassembled WGS sequence"/>
</dbReference>
<dbReference type="PRINTS" id="PR00505">
    <property type="entry name" value="D12N6MTFRASE"/>
</dbReference>
<feature type="binding site" evidence="7">
    <location>
        <position position="57"/>
    </location>
    <ligand>
        <name>S-adenosyl-L-methionine</name>
        <dbReference type="ChEBI" id="CHEBI:59789"/>
    </ligand>
</feature>
<proteinExistence type="inferred from homology"/>
<feature type="binding site" evidence="7">
    <location>
        <position position="12"/>
    </location>
    <ligand>
        <name>S-adenosyl-L-methionine</name>
        <dbReference type="ChEBI" id="CHEBI:59789"/>
    </ligand>
</feature>
<dbReference type="NCBIfam" id="TIGR00571">
    <property type="entry name" value="dam"/>
    <property type="match status" value="1"/>
</dbReference>
<dbReference type="InterPro" id="IPR023095">
    <property type="entry name" value="Ade_MeTrfase_dom_2"/>
</dbReference>
<comment type="similarity">
    <text evidence="1 8">Belongs to the N(4)/N(6)-methyltransferase family.</text>
</comment>
<evidence type="ECO:0000256" key="2">
    <source>
        <dbReference type="ARBA" id="ARBA00011900"/>
    </source>
</evidence>
<keyword evidence="4 8" id="KW-0808">Transferase</keyword>
<evidence type="ECO:0000256" key="4">
    <source>
        <dbReference type="ARBA" id="ARBA00022679"/>
    </source>
</evidence>
<evidence type="ECO:0000256" key="8">
    <source>
        <dbReference type="RuleBase" id="RU361257"/>
    </source>
</evidence>
<evidence type="ECO:0000256" key="6">
    <source>
        <dbReference type="ARBA" id="ARBA00047942"/>
    </source>
</evidence>
<protein>
    <recommendedName>
        <fullName evidence="2 8">Site-specific DNA-methyltransferase (adenine-specific)</fullName>
        <ecNumber evidence="2 8">2.1.1.72</ecNumber>
    </recommendedName>
</protein>
<dbReference type="GO" id="GO:0032259">
    <property type="term" value="P:methylation"/>
    <property type="evidence" value="ECO:0007669"/>
    <property type="project" value="UniProtKB-KW"/>
</dbReference>
<evidence type="ECO:0000313" key="10">
    <source>
        <dbReference type="Proteomes" id="UP000238877"/>
    </source>
</evidence>
<dbReference type="PANTHER" id="PTHR30481:SF3">
    <property type="entry name" value="DNA ADENINE METHYLASE"/>
    <property type="match status" value="1"/>
</dbReference>
<evidence type="ECO:0000256" key="3">
    <source>
        <dbReference type="ARBA" id="ARBA00022603"/>
    </source>
</evidence>
<reference evidence="9 10" key="1">
    <citation type="submission" date="2018-01" db="EMBL/GenBank/DDBJ databases">
        <title>Draft genome sequences of clinical isolates and type strains of oral Veillonella including Veillonella infantum sp., nov.</title>
        <authorList>
            <person name="Mashima I."/>
            <person name="Liao Y.-C."/>
            <person name="Sabharwal A."/>
            <person name="Haase E.M."/>
            <person name="Nakazawa F."/>
            <person name="Scannapieco F.A."/>
        </authorList>
    </citation>
    <scope>NUCLEOTIDE SEQUENCE [LARGE SCALE GENOMIC DNA]</scope>
    <source>
        <strain evidence="9 10">Y6</strain>
    </source>
</reference>
<sequence length="277" mass="32163">MNNLLLSPLLKWVGGKRQLLSDILPMVDNKCSTYVEPFIGGGAVLFSMQPKRAIINDYNHELINVYRVVRDNLDELLELLYIHQANNSSEYYYEVRAWDRDEYLNKMTNIEKAARIIYLNKTCYNGLYRVNSAGQFNSPYGRYKNPNIVNEAVLKAVSKYFKNNDIDIRNGDYKDTLINLDKRSFVYLDPPYMPISSSSSFTGYTEGGFGYEHQVELKEECDKLTQKGIRFVQSNSDCDEIRELYKEYKIKIVKAKRSINSVAKKRGEINEVLIYNV</sequence>
<dbReference type="AlphaFoldDB" id="A0A2S7ZR85"/>
<dbReference type="REBASE" id="261516">
    <property type="entry name" value="M1.VtoY6ORF2155P"/>
</dbReference>
<dbReference type="GO" id="GO:0009307">
    <property type="term" value="P:DNA restriction-modification system"/>
    <property type="evidence" value="ECO:0007669"/>
    <property type="project" value="InterPro"/>
</dbReference>
<organism evidence="9 10">
    <name type="scientific">Veillonella tobetsuensis</name>
    <dbReference type="NCBI Taxonomy" id="1110546"/>
    <lineage>
        <taxon>Bacteria</taxon>
        <taxon>Bacillati</taxon>
        <taxon>Bacillota</taxon>
        <taxon>Negativicutes</taxon>
        <taxon>Veillonellales</taxon>
        <taxon>Veillonellaceae</taxon>
        <taxon>Veillonella</taxon>
    </lineage>
</organism>
<keyword evidence="5 8" id="KW-0949">S-adenosyl-L-methionine</keyword>
<comment type="catalytic activity">
    <reaction evidence="6 8">
        <text>a 2'-deoxyadenosine in DNA + S-adenosyl-L-methionine = an N(6)-methyl-2'-deoxyadenosine in DNA + S-adenosyl-L-homocysteine + H(+)</text>
        <dbReference type="Rhea" id="RHEA:15197"/>
        <dbReference type="Rhea" id="RHEA-COMP:12418"/>
        <dbReference type="Rhea" id="RHEA-COMP:12419"/>
        <dbReference type="ChEBI" id="CHEBI:15378"/>
        <dbReference type="ChEBI" id="CHEBI:57856"/>
        <dbReference type="ChEBI" id="CHEBI:59789"/>
        <dbReference type="ChEBI" id="CHEBI:90615"/>
        <dbReference type="ChEBI" id="CHEBI:90616"/>
        <dbReference type="EC" id="2.1.1.72"/>
    </reaction>
</comment>